<dbReference type="AlphaFoldDB" id="A0A183M3I1"/>
<feature type="compositionally biased region" description="Basic and acidic residues" evidence="1">
    <location>
        <begin position="1"/>
        <end position="21"/>
    </location>
</feature>
<gene>
    <name evidence="2" type="ORF">SMRZ_LOCUS10606</name>
</gene>
<reference evidence="2 3" key="1">
    <citation type="submission" date="2018-11" db="EMBL/GenBank/DDBJ databases">
        <authorList>
            <consortium name="Pathogen Informatics"/>
        </authorList>
    </citation>
    <scope>NUCLEOTIDE SEQUENCE [LARGE SCALE GENOMIC DNA]</scope>
    <source>
        <strain evidence="2 3">Zambia</strain>
    </source>
</reference>
<organism evidence="2 3">
    <name type="scientific">Schistosoma margrebowiei</name>
    <dbReference type="NCBI Taxonomy" id="48269"/>
    <lineage>
        <taxon>Eukaryota</taxon>
        <taxon>Metazoa</taxon>
        <taxon>Spiralia</taxon>
        <taxon>Lophotrochozoa</taxon>
        <taxon>Platyhelminthes</taxon>
        <taxon>Trematoda</taxon>
        <taxon>Digenea</taxon>
        <taxon>Strigeidida</taxon>
        <taxon>Schistosomatoidea</taxon>
        <taxon>Schistosomatidae</taxon>
        <taxon>Schistosoma</taxon>
    </lineage>
</organism>
<evidence type="ECO:0000313" key="2">
    <source>
        <dbReference type="EMBL" id="VDO91061.1"/>
    </source>
</evidence>
<dbReference type="Proteomes" id="UP000277204">
    <property type="component" value="Unassembled WGS sequence"/>
</dbReference>
<feature type="region of interest" description="Disordered" evidence="1">
    <location>
        <begin position="1"/>
        <end position="49"/>
    </location>
</feature>
<protein>
    <submittedName>
        <fullName evidence="2">Uncharacterized protein</fullName>
    </submittedName>
</protein>
<accession>A0A183M3I1</accession>
<sequence>MSQSKLEHHEKPGRTGFESRETGSWMHTVEESHNRTKRPSSVSSFLMVV</sequence>
<evidence type="ECO:0000313" key="3">
    <source>
        <dbReference type="Proteomes" id="UP000277204"/>
    </source>
</evidence>
<evidence type="ECO:0000256" key="1">
    <source>
        <dbReference type="SAM" id="MobiDB-lite"/>
    </source>
</evidence>
<feature type="compositionally biased region" description="Polar residues" evidence="1">
    <location>
        <begin position="39"/>
        <end position="49"/>
    </location>
</feature>
<proteinExistence type="predicted"/>
<dbReference type="EMBL" id="UZAI01005552">
    <property type="protein sequence ID" value="VDO91061.1"/>
    <property type="molecule type" value="Genomic_DNA"/>
</dbReference>
<keyword evidence="3" id="KW-1185">Reference proteome</keyword>
<name>A0A183M3I1_9TREM</name>